<feature type="domain" description="Phosphoribosyltransferase" evidence="2">
    <location>
        <begin position="184"/>
        <end position="228"/>
    </location>
</feature>
<dbReference type="PANTHER" id="PTHR47505">
    <property type="entry name" value="DNA UTILIZATION PROTEIN YHGH"/>
    <property type="match status" value="1"/>
</dbReference>
<evidence type="ECO:0000259" key="2">
    <source>
        <dbReference type="Pfam" id="PF00156"/>
    </source>
</evidence>
<keyword evidence="4" id="KW-1185">Reference proteome</keyword>
<dbReference type="InterPro" id="IPR029057">
    <property type="entry name" value="PRTase-like"/>
</dbReference>
<comment type="caution">
    <text evidence="3">The sequence shown here is derived from an EMBL/GenBank/DDBJ whole genome shotgun (WGS) entry which is preliminary data.</text>
</comment>
<reference evidence="3 4" key="1">
    <citation type="submission" date="2023-07" db="EMBL/GenBank/DDBJ databases">
        <title>Genomic Encyclopedia of Type Strains, Phase IV (KMG-IV): sequencing the most valuable type-strain genomes for metagenomic binning, comparative biology and taxonomic classification.</title>
        <authorList>
            <person name="Goeker M."/>
        </authorList>
    </citation>
    <scope>NUCLEOTIDE SEQUENCE [LARGE SCALE GENOMIC DNA]</scope>
    <source>
        <strain evidence="3 4">DSM 23494</strain>
    </source>
</reference>
<evidence type="ECO:0000313" key="3">
    <source>
        <dbReference type="EMBL" id="MDQ0269097.1"/>
    </source>
</evidence>
<dbReference type="CDD" id="cd06223">
    <property type="entry name" value="PRTases_typeI"/>
    <property type="match status" value="1"/>
</dbReference>
<organism evidence="3 4">
    <name type="scientific">Cytobacillus purgationiresistens</name>
    <dbReference type="NCBI Taxonomy" id="863449"/>
    <lineage>
        <taxon>Bacteria</taxon>
        <taxon>Bacillati</taxon>
        <taxon>Bacillota</taxon>
        <taxon>Bacilli</taxon>
        <taxon>Bacillales</taxon>
        <taxon>Bacillaceae</taxon>
        <taxon>Cytobacillus</taxon>
    </lineage>
</organism>
<sequence>MTINCLICHAELLPLLGWSALFLKEKPRYLCDVCQAKWERINGHTCKRCDRPMSEEDGDTCFDCIRWEKDAVWADCLTRNHSIVEYNDFCKEVIARFKYRGDYILAYPIAEMMKGSLLTIEYDFLVAIPLSTERQYERGFNQSEAIITALGEQSLSVLTRIHTEKQSKKSRAERIHLPQVFQLVERAVIQEKSLVLIDDIYTTGSTLRNAAKLLIEAGAKKVSSLTIARG</sequence>
<dbReference type="SUPFAM" id="SSF53271">
    <property type="entry name" value="PRTase-like"/>
    <property type="match status" value="1"/>
</dbReference>
<dbReference type="InterPro" id="IPR051910">
    <property type="entry name" value="ComF/GntX_DNA_util-trans"/>
</dbReference>
<dbReference type="PANTHER" id="PTHR47505:SF1">
    <property type="entry name" value="DNA UTILIZATION PROTEIN YHGH"/>
    <property type="match status" value="1"/>
</dbReference>
<evidence type="ECO:0000256" key="1">
    <source>
        <dbReference type="ARBA" id="ARBA00008007"/>
    </source>
</evidence>
<proteinExistence type="inferred from homology"/>
<dbReference type="InterPro" id="IPR000836">
    <property type="entry name" value="PRTase_dom"/>
</dbReference>
<gene>
    <name evidence="3" type="ORF">J2S17_000967</name>
</gene>
<dbReference type="EMBL" id="JAUSUB010000003">
    <property type="protein sequence ID" value="MDQ0269097.1"/>
    <property type="molecule type" value="Genomic_DNA"/>
</dbReference>
<dbReference type="Proteomes" id="UP001238088">
    <property type="component" value="Unassembled WGS sequence"/>
</dbReference>
<comment type="similarity">
    <text evidence="1">Belongs to the ComF/GntX family.</text>
</comment>
<evidence type="ECO:0000313" key="4">
    <source>
        <dbReference type="Proteomes" id="UP001238088"/>
    </source>
</evidence>
<protein>
    <submittedName>
        <fullName evidence="3">Competence protein ComFC</fullName>
    </submittedName>
</protein>
<accession>A0ABU0ACW3</accession>
<dbReference type="Pfam" id="PF00156">
    <property type="entry name" value="Pribosyltran"/>
    <property type="match status" value="1"/>
</dbReference>
<dbReference type="Gene3D" id="3.40.50.2020">
    <property type="match status" value="1"/>
</dbReference>
<name>A0ABU0ACW3_9BACI</name>
<dbReference type="RefSeq" id="WP_307472396.1">
    <property type="nucleotide sequence ID" value="NZ_JAUSUB010000003.1"/>
</dbReference>